<reference evidence="2 3" key="1">
    <citation type="journal article" date="2014" name="PLoS Genet.">
        <title>Phylogenetically driven sequencing of extremely halophilic archaea reveals strategies for static and dynamic osmo-response.</title>
        <authorList>
            <person name="Becker E.A."/>
            <person name="Seitzer P.M."/>
            <person name="Tritt A."/>
            <person name="Larsen D."/>
            <person name="Krusor M."/>
            <person name="Yao A.I."/>
            <person name="Wu D."/>
            <person name="Madern D."/>
            <person name="Eisen J.A."/>
            <person name="Darling A.E."/>
            <person name="Facciotti M.T."/>
        </authorList>
    </citation>
    <scope>NUCLEOTIDE SEQUENCE [LARGE SCALE GENOMIC DNA]</scope>
    <source>
        <strain evidence="2 3">SP2</strain>
    </source>
</reference>
<evidence type="ECO:0000256" key="1">
    <source>
        <dbReference type="SAM" id="Phobius"/>
    </source>
</evidence>
<feature type="transmembrane region" description="Helical" evidence="1">
    <location>
        <begin position="56"/>
        <end position="75"/>
    </location>
</feature>
<keyword evidence="1" id="KW-1133">Transmembrane helix</keyword>
<accession>L9Y8B8</accession>
<dbReference type="EMBL" id="AOIC01000054">
    <property type="protein sequence ID" value="ELY70299.1"/>
    <property type="molecule type" value="Genomic_DNA"/>
</dbReference>
<dbReference type="Proteomes" id="UP000011613">
    <property type="component" value="Unassembled WGS sequence"/>
</dbReference>
<organism evidence="2 3">
    <name type="scientific">Natronobacterium gregoryi (strain ATCC 43098 / DSM 3393 / CCM 3738 / CIP 104747 / IAM 13177 / JCM 8860 / NBRC 102187 / NCIMB 2189 / SP2)</name>
    <dbReference type="NCBI Taxonomy" id="797304"/>
    <lineage>
        <taxon>Archaea</taxon>
        <taxon>Methanobacteriati</taxon>
        <taxon>Methanobacteriota</taxon>
        <taxon>Stenosarchaea group</taxon>
        <taxon>Halobacteria</taxon>
        <taxon>Halobacteriales</taxon>
        <taxon>Natrialbaceae</taxon>
        <taxon>Natronobacterium</taxon>
    </lineage>
</organism>
<comment type="caution">
    <text evidence="2">The sequence shown here is derived from an EMBL/GenBank/DDBJ whole genome shotgun (WGS) entry which is preliminary data.</text>
</comment>
<keyword evidence="1" id="KW-0812">Transmembrane</keyword>
<gene>
    <name evidence="2" type="ORF">C490_06789</name>
</gene>
<name>L9Y8B8_NATGS</name>
<evidence type="ECO:0000313" key="2">
    <source>
        <dbReference type="EMBL" id="ELY70299.1"/>
    </source>
</evidence>
<sequence length="84" mass="8667">MRISSPFRFLCVRSIVLEINRLLAFGRNLLVYAAGVGLLVVGALGVAGAIDLSTIVAGPLFVAGLILVVGVHEYFGGPVSGLSL</sequence>
<evidence type="ECO:0000313" key="3">
    <source>
        <dbReference type="Proteomes" id="UP000011613"/>
    </source>
</evidence>
<proteinExistence type="predicted"/>
<feature type="transmembrane region" description="Helical" evidence="1">
    <location>
        <begin position="29"/>
        <end position="50"/>
    </location>
</feature>
<protein>
    <submittedName>
        <fullName evidence="2">Uncharacterized protein</fullName>
    </submittedName>
</protein>
<keyword evidence="1" id="KW-0472">Membrane</keyword>
<dbReference type="AlphaFoldDB" id="L9Y8B8"/>